<sequence>SMASTISLLPEKHFLCSLCRDIFTNPVTIPCGHSFCLTCLSNYWSRHQSRYCPHCRRLFNDRPDLSVNRILADVSDNYKKTRPQKPPDEEMVIDVGQMIQERLQKIERLKYTLELQKNSYLREVRESQKVFSALVQAMEKNHKAVIAAVEARQGEEQRRIEALVEELEQEIKELRKETAEPDPQIPVNSDQSDNTKQVSVNIVPTVRPSEMKDWSKVTIETDPCVGITRRALSDMMEKIKEEVNRLSKSVDVSLSAKTAHPFLFVSDDRKQVRHTDKLQEVPDNPKRFNRVANVLAKESFSSGRCYWEVEVGEKIEWNLGVVRQSINRKGKFTVCPANGFWTLSLKAGGQYVANTSPVTLVALEQRPKKVGVFVDYTEGRVSFYCAESGVHIHTFTDTQIHLVQTTPFAMATTGMQLLGLILSIVGWVSGAIVCAIPLWRVTAFIGNNIVTAQIIWEGLWMNCIVQSTGQIQCKVYDSLLALPSDMQAARGLTVFSVLICGLALALGVLGVKCTKCIGVNSLKARIARISGALFAIAGFLYLVPICWTAHSIIRDFYDPHVAAPHKRELGPALYIGWGASALLLIGGSLLYAGSSPPGIPGSPTFSSGESSPRRAPTTQVKGLLHSDMGKGGGTFERLLDKATSQLLLETDWESILQICDLIRQGDAQAKYAIGAIKKKLNDKNPHVALYALEVLESVVKNCGQTVHDEVASKQTMEELKELLKKQTEPNVRNKILYLIQAWAHAFRNEPKYKVVQDTYQIMKVEGHVFPEFKESDAMFAAERAPDWVDAEECHRCRVQFGVMTRKHHCRACGQIFCGKCSSKYSTIPKFGIEKEVRVCEPCFELLNKKAEGKAPSAGPAELPPEYLTSPLSQQSQDLTNPPLSHQMPPKRDEAALQEEEELQLAIALSQSEAEEKERMRQKNSYAMYPKADPTPVTSSAPPVSTLYTSPVNSSAPSAEDVDPELARYLNRTYWEKKQEEARKSPTPSAPAPVPLAEPLPAISQPVEAHVPVQPVNIVEQQYQNGESEENHEQFLKALQNAVTTFLNRMKSNHMRGRSITNDSAVLSLFQSINNMHPQLLDILNQLDEKRLYYEGLQDKLAQVRDARAALNALRDEHREKLRRAAEEAERQRQIQLAQKLEIMRQKKQEYLEMQRQLAIQRLQEQEKERQMRLEQQKHTIQMRAQMPAFSLPYAQMQSLPPNVAGGVVYQPGAPPSYPGTFSPAGSVEGSPMHNIYMNQPGQTAPPQYQAMPGTATDPNMVNAYMYPSAGTNGQPAPPPGQAPPTTSPPYSNYQPTPTQGYQNVVSQAQSMPPMSQAAPTNGMGYMGYQPYMQNMISALPGQDPNMPPQQPYMPGQQPMYQQVRGPRGRHVLLRRRNWKEIRSLSHTLGPFFSAEGHRDEPLRSAASMYCTSRCLRTALRAAAATHRQQLQRQAPALCALRPLKTSPTTHSEAIATPPLDGAPKQYSPKIQQLVSDIASLTLLEVSDLNELLKKTLNIQDVGMMPMAAAVPVAQAAEEEEAPVKKEQTHFTVKLTELKAAEKVKLIKEVKNCIQGLNLVQAKKLVESLPQEIRANVSKEEAEKLKAALEAAGGTVVLE</sequence>
<organism evidence="1 2">
    <name type="scientific">Scortum barcoo</name>
    <name type="common">barcoo grunter</name>
    <dbReference type="NCBI Taxonomy" id="214431"/>
    <lineage>
        <taxon>Eukaryota</taxon>
        <taxon>Metazoa</taxon>
        <taxon>Chordata</taxon>
        <taxon>Craniata</taxon>
        <taxon>Vertebrata</taxon>
        <taxon>Euteleostomi</taxon>
        <taxon>Actinopterygii</taxon>
        <taxon>Neopterygii</taxon>
        <taxon>Teleostei</taxon>
        <taxon>Neoteleostei</taxon>
        <taxon>Acanthomorphata</taxon>
        <taxon>Eupercaria</taxon>
        <taxon>Centrarchiformes</taxon>
        <taxon>Terapontoidei</taxon>
        <taxon>Terapontidae</taxon>
        <taxon>Scortum</taxon>
    </lineage>
</organism>
<gene>
    <name evidence="1" type="ORF">L3Q82_014116</name>
</gene>
<protein>
    <submittedName>
        <fullName evidence="1">Uncharacterized protein</fullName>
    </submittedName>
</protein>
<evidence type="ECO:0000313" key="2">
    <source>
        <dbReference type="Proteomes" id="UP000831701"/>
    </source>
</evidence>
<dbReference type="EMBL" id="CM041547">
    <property type="protein sequence ID" value="KAI3359751.1"/>
    <property type="molecule type" value="Genomic_DNA"/>
</dbReference>
<evidence type="ECO:0000313" key="1">
    <source>
        <dbReference type="EMBL" id="KAI3359751.1"/>
    </source>
</evidence>
<accession>A0ACB8VW93</accession>
<dbReference type="Proteomes" id="UP000831701">
    <property type="component" value="Chromosome 17"/>
</dbReference>
<proteinExistence type="predicted"/>
<comment type="caution">
    <text evidence="1">The sequence shown here is derived from an EMBL/GenBank/DDBJ whole genome shotgun (WGS) entry which is preliminary data.</text>
</comment>
<feature type="non-terminal residue" evidence="1">
    <location>
        <position position="1"/>
    </location>
</feature>
<name>A0ACB8VW93_9TELE</name>
<keyword evidence="2" id="KW-1185">Reference proteome</keyword>
<reference evidence="1" key="1">
    <citation type="submission" date="2022-04" db="EMBL/GenBank/DDBJ databases">
        <title>Jade perch genome.</title>
        <authorList>
            <person name="Chao B."/>
        </authorList>
    </citation>
    <scope>NUCLEOTIDE SEQUENCE</scope>
    <source>
        <strain evidence="1">CB-2022</strain>
    </source>
</reference>